<dbReference type="EMBL" id="BQNB010009571">
    <property type="protein sequence ID" value="GJS65357.1"/>
    <property type="molecule type" value="Genomic_DNA"/>
</dbReference>
<dbReference type="GO" id="GO:0003964">
    <property type="term" value="F:RNA-directed DNA polymerase activity"/>
    <property type="evidence" value="ECO:0007669"/>
    <property type="project" value="UniProtKB-KW"/>
</dbReference>
<evidence type="ECO:0000259" key="2">
    <source>
        <dbReference type="PROSITE" id="PS50878"/>
    </source>
</evidence>
<evidence type="ECO:0000256" key="1">
    <source>
        <dbReference type="SAM" id="Phobius"/>
    </source>
</evidence>
<proteinExistence type="predicted"/>
<gene>
    <name evidence="3" type="ORF">Tco_0679921</name>
</gene>
<dbReference type="Proteomes" id="UP001151760">
    <property type="component" value="Unassembled WGS sequence"/>
</dbReference>
<dbReference type="Pfam" id="PF00078">
    <property type="entry name" value="RVT_1"/>
    <property type="match status" value="1"/>
</dbReference>
<dbReference type="PANTHER" id="PTHR33116:SF76">
    <property type="entry name" value="DUF4283 DOMAIN-CONTAINING PROTEIN"/>
    <property type="match status" value="1"/>
</dbReference>
<keyword evidence="3" id="KW-0808">Transferase</keyword>
<protein>
    <submittedName>
        <fullName evidence="3">Reverse transcriptase domain, reverse transcriptase zinc-binding domain protein</fullName>
    </submittedName>
</protein>
<keyword evidence="1" id="KW-1133">Transmembrane helix</keyword>
<evidence type="ECO:0000313" key="3">
    <source>
        <dbReference type="EMBL" id="GJS65357.1"/>
    </source>
</evidence>
<reference evidence="3" key="1">
    <citation type="journal article" date="2022" name="Int. J. Mol. Sci.">
        <title>Draft Genome of Tanacetum Coccineum: Genomic Comparison of Closely Related Tanacetum-Family Plants.</title>
        <authorList>
            <person name="Yamashiro T."/>
            <person name="Shiraishi A."/>
            <person name="Nakayama K."/>
            <person name="Satake H."/>
        </authorList>
    </citation>
    <scope>NUCLEOTIDE SEQUENCE</scope>
</reference>
<keyword evidence="1" id="KW-0472">Membrane</keyword>
<dbReference type="InterPro" id="IPR026960">
    <property type="entry name" value="RVT-Znf"/>
</dbReference>
<keyword evidence="4" id="KW-1185">Reference proteome</keyword>
<organism evidence="3 4">
    <name type="scientific">Tanacetum coccineum</name>
    <dbReference type="NCBI Taxonomy" id="301880"/>
    <lineage>
        <taxon>Eukaryota</taxon>
        <taxon>Viridiplantae</taxon>
        <taxon>Streptophyta</taxon>
        <taxon>Embryophyta</taxon>
        <taxon>Tracheophyta</taxon>
        <taxon>Spermatophyta</taxon>
        <taxon>Magnoliopsida</taxon>
        <taxon>eudicotyledons</taxon>
        <taxon>Gunneridae</taxon>
        <taxon>Pentapetalae</taxon>
        <taxon>asterids</taxon>
        <taxon>campanulids</taxon>
        <taxon>Asterales</taxon>
        <taxon>Asteraceae</taxon>
        <taxon>Asteroideae</taxon>
        <taxon>Anthemideae</taxon>
        <taxon>Anthemidinae</taxon>
        <taxon>Tanacetum</taxon>
    </lineage>
</organism>
<dbReference type="Pfam" id="PF13966">
    <property type="entry name" value="zf-RVT"/>
    <property type="match status" value="1"/>
</dbReference>
<feature type="domain" description="Reverse transcriptase" evidence="2">
    <location>
        <begin position="1"/>
        <end position="148"/>
    </location>
</feature>
<comment type="caution">
    <text evidence="3">The sequence shown here is derived from an EMBL/GenBank/DDBJ whole genome shotgun (WGS) entry which is preliminary data.</text>
</comment>
<keyword evidence="3" id="KW-0548">Nucleotidyltransferase</keyword>
<dbReference type="PANTHER" id="PTHR33116">
    <property type="entry name" value="REVERSE TRANSCRIPTASE ZINC-BINDING DOMAIN-CONTAINING PROTEIN-RELATED-RELATED"/>
    <property type="match status" value="1"/>
</dbReference>
<feature type="transmembrane region" description="Helical" evidence="1">
    <location>
        <begin position="165"/>
        <end position="189"/>
    </location>
</feature>
<name>A0ABQ4XJ98_9ASTR</name>
<keyword evidence="3" id="KW-0695">RNA-directed DNA polymerase</keyword>
<dbReference type="InterPro" id="IPR000477">
    <property type="entry name" value="RT_dom"/>
</dbReference>
<reference evidence="3" key="2">
    <citation type="submission" date="2022-01" db="EMBL/GenBank/DDBJ databases">
        <authorList>
            <person name="Yamashiro T."/>
            <person name="Shiraishi A."/>
            <person name="Satake H."/>
            <person name="Nakayama K."/>
        </authorList>
    </citation>
    <scope>NUCLEOTIDE SEQUENCE</scope>
</reference>
<sequence length="529" mass="61220">MECVTSTSFSLCINGTLHRVFKGKRGLRQGDPMSPYLFMLVMEVLTLMLHIRASVSGLFTYHRYCSNLNLMNLCFGNDLFLFAHGDVDSARVIMDSLEEFRDASGLIPSLPKSTAYFCNLPHSTKLNILNILPFEEGKLHVKYLGVLLVPSRLIYRDCKELMEKLIHSVLASMHVFWALVFILPTSLMLDLEQLMRGFLWSQGELKKGRAKVAWDVVCLPKFEGGLGIRRLEIFNRALISSHVWSLLSHKESLWVKWIHSYKLNGRSFWDIPCRGHMSWGWRKILQIRSHVRPFIQTRDCDGSSTSAWFDNWNSHSPLANLISSRDIHGAGFNLSSKVNDLIVNNSWIWPIDWLVKYPVLNSIVVPPLFTSCDRMVWVDLSNTDVGFLVSNVWECIRPRSESVGWYKVVWFSHQIPRHATHLWLVINRKLKTQDKLRQWDVSSDTNLNMLQCPLCGTQPDTHDHLFFDCIFLSRVWEQLKHFTGFPSIPSDLNAIIDFISPLAKMRFKKTSNVHKMFHLWELPSSRLND</sequence>
<feature type="transmembrane region" description="Helical" evidence="1">
    <location>
        <begin position="36"/>
        <end position="61"/>
    </location>
</feature>
<accession>A0ABQ4XJ98</accession>
<evidence type="ECO:0000313" key="4">
    <source>
        <dbReference type="Proteomes" id="UP001151760"/>
    </source>
</evidence>
<keyword evidence="1" id="KW-0812">Transmembrane</keyword>
<dbReference type="PROSITE" id="PS50878">
    <property type="entry name" value="RT_POL"/>
    <property type="match status" value="1"/>
</dbReference>